<protein>
    <submittedName>
        <fullName evidence="1">Umc1300</fullName>
    </submittedName>
</protein>
<dbReference type="AlphaFoldDB" id="A0A0A8ZH98"/>
<reference evidence="1" key="1">
    <citation type="submission" date="2014-09" db="EMBL/GenBank/DDBJ databases">
        <authorList>
            <person name="Magalhaes I.L.F."/>
            <person name="Oliveira U."/>
            <person name="Santos F.R."/>
            <person name="Vidigal T.H.D.A."/>
            <person name="Brescovit A.D."/>
            <person name="Santos A.J."/>
        </authorList>
    </citation>
    <scope>NUCLEOTIDE SEQUENCE</scope>
    <source>
        <tissue evidence="1">Shoot tissue taken approximately 20 cm above the soil surface</tissue>
    </source>
</reference>
<evidence type="ECO:0000313" key="1">
    <source>
        <dbReference type="EMBL" id="JAD34252.1"/>
    </source>
</evidence>
<organism evidence="1">
    <name type="scientific">Arundo donax</name>
    <name type="common">Giant reed</name>
    <name type="synonym">Donax arundinaceus</name>
    <dbReference type="NCBI Taxonomy" id="35708"/>
    <lineage>
        <taxon>Eukaryota</taxon>
        <taxon>Viridiplantae</taxon>
        <taxon>Streptophyta</taxon>
        <taxon>Embryophyta</taxon>
        <taxon>Tracheophyta</taxon>
        <taxon>Spermatophyta</taxon>
        <taxon>Magnoliopsida</taxon>
        <taxon>Liliopsida</taxon>
        <taxon>Poales</taxon>
        <taxon>Poaceae</taxon>
        <taxon>PACMAD clade</taxon>
        <taxon>Arundinoideae</taxon>
        <taxon>Arundineae</taxon>
        <taxon>Arundo</taxon>
    </lineage>
</organism>
<proteinExistence type="predicted"/>
<accession>A0A0A8ZH98</accession>
<name>A0A0A8ZH98_ARUDO</name>
<reference evidence="1" key="2">
    <citation type="journal article" date="2015" name="Data Brief">
        <title>Shoot transcriptome of the giant reed, Arundo donax.</title>
        <authorList>
            <person name="Barrero R.A."/>
            <person name="Guerrero F.D."/>
            <person name="Moolhuijzen P."/>
            <person name="Goolsby J.A."/>
            <person name="Tidwell J."/>
            <person name="Bellgard S.E."/>
            <person name="Bellgard M.I."/>
        </authorList>
    </citation>
    <scope>NUCLEOTIDE SEQUENCE</scope>
    <source>
        <tissue evidence="1">Shoot tissue taken approximately 20 cm above the soil surface</tissue>
    </source>
</reference>
<dbReference type="EMBL" id="GBRH01263643">
    <property type="protein sequence ID" value="JAD34252.1"/>
    <property type="molecule type" value="Transcribed_RNA"/>
</dbReference>
<sequence length="118" mass="12808">MLQVTPMHQRNRFLWQPAEFQSLPSPLPAEFQFLWPQLGLQHSLHRPSHRLEEDGLAVAAGGAADGLGAGQRRVGGGILEHLGELAGGVVHHVPIHLVAVRYILQCSFRQALAGPSEA</sequence>